<comment type="caution">
    <text evidence="1">The sequence shown here is derived from an EMBL/GenBank/DDBJ whole genome shotgun (WGS) entry which is preliminary data.</text>
</comment>
<organism evidence="1 2">
    <name type="scientific">Flavobacterium agrisoli</name>
    <dbReference type="NCBI Taxonomy" id="2793066"/>
    <lineage>
        <taxon>Bacteria</taxon>
        <taxon>Pseudomonadati</taxon>
        <taxon>Bacteroidota</taxon>
        <taxon>Flavobacteriia</taxon>
        <taxon>Flavobacteriales</taxon>
        <taxon>Flavobacteriaceae</taxon>
        <taxon>Flavobacterium</taxon>
    </lineage>
</organism>
<name>A0A934PR36_9FLAO</name>
<evidence type="ECO:0000313" key="1">
    <source>
        <dbReference type="EMBL" id="MBK0371046.1"/>
    </source>
</evidence>
<dbReference type="Proteomes" id="UP000609172">
    <property type="component" value="Unassembled WGS sequence"/>
</dbReference>
<reference evidence="1" key="1">
    <citation type="submission" date="2020-12" db="EMBL/GenBank/DDBJ databases">
        <title>Bacterial novel species Flavobacterium sp. SE-1-e isolated from soil.</title>
        <authorList>
            <person name="Jung H.-Y."/>
        </authorList>
    </citation>
    <scope>NUCLEOTIDE SEQUENCE</scope>
    <source>
        <strain evidence="1">SE-1-e</strain>
    </source>
</reference>
<gene>
    <name evidence="1" type="ORF">I5M07_14520</name>
</gene>
<protein>
    <submittedName>
        <fullName evidence="1">Uncharacterized protein</fullName>
    </submittedName>
</protein>
<evidence type="ECO:0000313" key="2">
    <source>
        <dbReference type="Proteomes" id="UP000609172"/>
    </source>
</evidence>
<accession>A0A934PR36</accession>
<keyword evidence="2" id="KW-1185">Reference proteome</keyword>
<dbReference type="AlphaFoldDB" id="A0A934PR36"/>
<dbReference type="EMBL" id="JAEHFV010000008">
    <property type="protein sequence ID" value="MBK0371046.1"/>
    <property type="molecule type" value="Genomic_DNA"/>
</dbReference>
<proteinExistence type="predicted"/>
<dbReference type="RefSeq" id="WP_200107171.1">
    <property type="nucleotide sequence ID" value="NZ_JAEHFV010000008.1"/>
</dbReference>
<sequence length="118" mass="13840">MKEIDQIYHNEFGISFFWKKEQNNAYEKIQLVFKETGFYLTVAQLREFCQLVHVSKLKNSCCDDCAFKNSCHKFLLKTPCEAIDLAVNMEELQLIEDLIRGTLFTLQIDDFIYGVGRN</sequence>